<dbReference type="STRING" id="235985.SAMN05414137_111112"/>
<dbReference type="InterPro" id="IPR014710">
    <property type="entry name" value="RmlC-like_jellyroll"/>
</dbReference>
<dbReference type="AlphaFoldDB" id="A0A1H7S228"/>
<keyword evidence="4" id="KW-1185">Reference proteome</keyword>
<dbReference type="Gene3D" id="2.60.120.10">
    <property type="entry name" value="Jelly Rolls"/>
    <property type="match status" value="1"/>
</dbReference>
<dbReference type="InterPro" id="IPR011051">
    <property type="entry name" value="RmlC_Cupin_sf"/>
</dbReference>
<evidence type="ECO:0000256" key="1">
    <source>
        <dbReference type="ARBA" id="ARBA00022723"/>
    </source>
</evidence>
<dbReference type="EMBL" id="FOAZ01000011">
    <property type="protein sequence ID" value="SEL66660.1"/>
    <property type="molecule type" value="Genomic_DNA"/>
</dbReference>
<dbReference type="eggNOG" id="COG0662">
    <property type="taxonomic scope" value="Bacteria"/>
</dbReference>
<dbReference type="InterPro" id="IPR051610">
    <property type="entry name" value="GPI/OXD"/>
</dbReference>
<reference evidence="4" key="1">
    <citation type="submission" date="2016-10" db="EMBL/GenBank/DDBJ databases">
        <authorList>
            <person name="Varghese N."/>
        </authorList>
    </citation>
    <scope>NUCLEOTIDE SEQUENCE [LARGE SCALE GENOMIC DNA]</scope>
    <source>
        <strain evidence="4">DSM 45096 / BCRC 16803 / CGMCC 4.1857 / CIP 109030 / JCM 12277 / KCTC 19219 / NBRC 100920 / 33214</strain>
    </source>
</reference>
<proteinExistence type="predicted"/>
<dbReference type="Proteomes" id="UP000183015">
    <property type="component" value="Unassembled WGS sequence"/>
</dbReference>
<organism evidence="3 4">
    <name type="scientific">Streptacidiphilus jiangxiensis</name>
    <dbReference type="NCBI Taxonomy" id="235985"/>
    <lineage>
        <taxon>Bacteria</taxon>
        <taxon>Bacillati</taxon>
        <taxon>Actinomycetota</taxon>
        <taxon>Actinomycetes</taxon>
        <taxon>Kitasatosporales</taxon>
        <taxon>Streptomycetaceae</taxon>
        <taxon>Streptacidiphilus</taxon>
    </lineage>
</organism>
<dbReference type="PANTHER" id="PTHR35848">
    <property type="entry name" value="OXALATE-BINDING PROTEIN"/>
    <property type="match status" value="1"/>
</dbReference>
<accession>A0A1H7S228</accession>
<evidence type="ECO:0000313" key="4">
    <source>
        <dbReference type="Proteomes" id="UP000183015"/>
    </source>
</evidence>
<dbReference type="GO" id="GO:0046872">
    <property type="term" value="F:metal ion binding"/>
    <property type="evidence" value="ECO:0007669"/>
    <property type="project" value="UniProtKB-KW"/>
</dbReference>
<sequence>MPVVHKEEAKTHELHGARFVTYANPAAGSQELCAWRTEIPAGTTGQAHTVTREEILLVLRGSLRFTVDAETHELTAGDVLIANPSSTLRVDNASDEPAHIWATTTIGLEAVMADGTRVRPPWANA</sequence>
<name>A0A1H7S228_STRJI</name>
<dbReference type="OrthoDB" id="5145129at2"/>
<dbReference type="InterPro" id="IPR013096">
    <property type="entry name" value="Cupin_2"/>
</dbReference>
<gene>
    <name evidence="3" type="ORF">SAMN05414137_111112</name>
</gene>
<dbReference type="Pfam" id="PF07883">
    <property type="entry name" value="Cupin_2"/>
    <property type="match status" value="1"/>
</dbReference>
<dbReference type="CDD" id="cd20299">
    <property type="entry name" value="cupin_YP766765-like"/>
    <property type="match status" value="1"/>
</dbReference>
<dbReference type="RefSeq" id="WP_042449132.1">
    <property type="nucleotide sequence ID" value="NZ_BBPN01000015.1"/>
</dbReference>
<dbReference type="SUPFAM" id="SSF51182">
    <property type="entry name" value="RmlC-like cupins"/>
    <property type="match status" value="1"/>
</dbReference>
<protein>
    <submittedName>
        <fullName evidence="3">Cupin domain protein</fullName>
    </submittedName>
</protein>
<evidence type="ECO:0000313" key="3">
    <source>
        <dbReference type="EMBL" id="SEL66660.1"/>
    </source>
</evidence>
<feature type="domain" description="Cupin type-2" evidence="2">
    <location>
        <begin position="36"/>
        <end position="100"/>
    </location>
</feature>
<evidence type="ECO:0000259" key="2">
    <source>
        <dbReference type="Pfam" id="PF07883"/>
    </source>
</evidence>
<keyword evidence="1" id="KW-0479">Metal-binding</keyword>